<evidence type="ECO:0000313" key="3">
    <source>
        <dbReference type="Proteomes" id="UP000001542"/>
    </source>
</evidence>
<organism evidence="2 3">
    <name type="scientific">Trichomonas vaginalis (strain ATCC PRA-98 / G3)</name>
    <dbReference type="NCBI Taxonomy" id="412133"/>
    <lineage>
        <taxon>Eukaryota</taxon>
        <taxon>Metamonada</taxon>
        <taxon>Parabasalia</taxon>
        <taxon>Trichomonadida</taxon>
        <taxon>Trichomonadidae</taxon>
        <taxon>Trichomonas</taxon>
    </lineage>
</organism>
<name>A2D7M7_TRIV3</name>
<dbReference type="SMR" id="A2D7M7"/>
<sequence length="95" mass="10705">MNWKNPHPVSDWMKVDPSKLNLKNFNRPSKIEPSASLRKLATLPRTPVTRSQVDKSFRRQSAGIKARNSLPSDLNILPFSNSSSSLLVEDDLNAF</sequence>
<dbReference type="VEuPathDB" id="TrichDB:TVAGG3_0993950"/>
<dbReference type="InParanoid" id="A2D7M7"/>
<dbReference type="AlphaFoldDB" id="A2D7M7"/>
<dbReference type="EMBL" id="DS113177">
    <property type="protein sequence ID" value="EAY23744.1"/>
    <property type="molecule type" value="Genomic_DNA"/>
</dbReference>
<dbReference type="Proteomes" id="UP000001542">
    <property type="component" value="Unassembled WGS sequence"/>
</dbReference>
<gene>
    <name evidence="2" type="ORF">TVAG_120820</name>
</gene>
<dbReference type="KEGG" id="tva:4720710"/>
<proteinExistence type="predicted"/>
<reference evidence="2" key="2">
    <citation type="journal article" date="2007" name="Science">
        <title>Draft genome sequence of the sexually transmitted pathogen Trichomonas vaginalis.</title>
        <authorList>
            <person name="Carlton J.M."/>
            <person name="Hirt R.P."/>
            <person name="Silva J.C."/>
            <person name="Delcher A.L."/>
            <person name="Schatz M."/>
            <person name="Zhao Q."/>
            <person name="Wortman J.R."/>
            <person name="Bidwell S.L."/>
            <person name="Alsmark U.C.M."/>
            <person name="Besteiro S."/>
            <person name="Sicheritz-Ponten T."/>
            <person name="Noel C.J."/>
            <person name="Dacks J.B."/>
            <person name="Foster P.G."/>
            <person name="Simillion C."/>
            <person name="Van de Peer Y."/>
            <person name="Miranda-Saavedra D."/>
            <person name="Barton G.J."/>
            <person name="Westrop G.D."/>
            <person name="Mueller S."/>
            <person name="Dessi D."/>
            <person name="Fiori P.L."/>
            <person name="Ren Q."/>
            <person name="Paulsen I."/>
            <person name="Zhang H."/>
            <person name="Bastida-Corcuera F.D."/>
            <person name="Simoes-Barbosa A."/>
            <person name="Brown M.T."/>
            <person name="Hayes R.D."/>
            <person name="Mukherjee M."/>
            <person name="Okumura C.Y."/>
            <person name="Schneider R."/>
            <person name="Smith A.J."/>
            <person name="Vanacova S."/>
            <person name="Villalvazo M."/>
            <person name="Haas B.J."/>
            <person name="Pertea M."/>
            <person name="Feldblyum T.V."/>
            <person name="Utterback T.R."/>
            <person name="Shu C.L."/>
            <person name="Osoegawa K."/>
            <person name="de Jong P.J."/>
            <person name="Hrdy I."/>
            <person name="Horvathova L."/>
            <person name="Zubacova Z."/>
            <person name="Dolezal P."/>
            <person name="Malik S.B."/>
            <person name="Logsdon J.M. Jr."/>
            <person name="Henze K."/>
            <person name="Gupta A."/>
            <person name="Wang C.C."/>
            <person name="Dunne R.L."/>
            <person name="Upcroft J.A."/>
            <person name="Upcroft P."/>
            <person name="White O."/>
            <person name="Salzberg S.L."/>
            <person name="Tang P."/>
            <person name="Chiu C.-H."/>
            <person name="Lee Y.-S."/>
            <person name="Embley T.M."/>
            <person name="Coombs G.H."/>
            <person name="Mottram J.C."/>
            <person name="Tachezy J."/>
            <person name="Fraser-Liggett C.M."/>
            <person name="Johnson P.J."/>
        </authorList>
    </citation>
    <scope>NUCLEOTIDE SEQUENCE [LARGE SCALE GENOMIC DNA]</scope>
    <source>
        <strain evidence="2">G3</strain>
    </source>
</reference>
<evidence type="ECO:0000256" key="1">
    <source>
        <dbReference type="SAM" id="MobiDB-lite"/>
    </source>
</evidence>
<dbReference type="VEuPathDB" id="TrichDB:TVAG_120820"/>
<keyword evidence="3" id="KW-1185">Reference proteome</keyword>
<evidence type="ECO:0000313" key="2">
    <source>
        <dbReference type="EMBL" id="EAY23744.1"/>
    </source>
</evidence>
<dbReference type="RefSeq" id="XP_001276992.1">
    <property type="nucleotide sequence ID" value="XM_001276991.1"/>
</dbReference>
<accession>A2D7M7</accession>
<protein>
    <submittedName>
        <fullName evidence="2">Uncharacterized protein</fullName>
    </submittedName>
</protein>
<reference evidence="2" key="1">
    <citation type="submission" date="2006-10" db="EMBL/GenBank/DDBJ databases">
        <authorList>
            <person name="Amadeo P."/>
            <person name="Zhao Q."/>
            <person name="Wortman J."/>
            <person name="Fraser-Liggett C."/>
            <person name="Carlton J."/>
        </authorList>
    </citation>
    <scope>NUCLEOTIDE SEQUENCE</scope>
    <source>
        <strain evidence="2">G3</strain>
    </source>
</reference>
<feature type="region of interest" description="Disordered" evidence="1">
    <location>
        <begin position="36"/>
        <end position="59"/>
    </location>
</feature>